<dbReference type="Pfam" id="PF04307">
    <property type="entry name" value="YdjM"/>
    <property type="match status" value="1"/>
</dbReference>
<sequence length="330" mass="37718">MDTSTHIIMGFGLAGLAYIDPAVASNPELAQTIMFATILGSNAPDFDYAVKLVKGNGMYIEHHRGLSHSIPALFIWTAFISCLCFLFGGGSSFSPIFYWTFIAVVLHVGFDLLNVYGTQAGRPLTKRWLSLNTLPLFDPIIFVIHLVCFILWSFNYPPGTVFTFAYLIISIYIIIRLIVHYLKRQFILKKISLLNCTVTLVPKMNLNSWNVVVESEADYRVGIISGLQVNWLYNYKKQDMKCEFISASRNDKNVLHFLKNSKHTYAISYPTITGTEVRWIDLRFHTNNHFPYMAIVKFNKEGKISSSYTGWIHHTRQIESKLSKNQSVYL</sequence>
<protein>
    <submittedName>
        <fullName evidence="2">Inner membrane protein</fullName>
    </submittedName>
</protein>
<organism evidence="2 3">
    <name type="scientific">Metabacillus malikii</name>
    <dbReference type="NCBI Taxonomy" id="1504265"/>
    <lineage>
        <taxon>Bacteria</taxon>
        <taxon>Bacillati</taxon>
        <taxon>Bacillota</taxon>
        <taxon>Bacilli</taxon>
        <taxon>Bacillales</taxon>
        <taxon>Bacillaceae</taxon>
        <taxon>Metabacillus</taxon>
    </lineage>
</organism>
<accession>A0ABT9Z9Z0</accession>
<gene>
    <name evidence="2" type="ORF">J2S19_000090</name>
</gene>
<dbReference type="InterPro" id="IPR053170">
    <property type="entry name" value="Transcription_regulator"/>
</dbReference>
<dbReference type="RefSeq" id="WP_307335577.1">
    <property type="nucleotide sequence ID" value="NZ_JAUSUD010000001.1"/>
</dbReference>
<keyword evidence="1" id="KW-0812">Transmembrane</keyword>
<feature type="transmembrane region" description="Helical" evidence="1">
    <location>
        <begin position="70"/>
        <end position="90"/>
    </location>
</feature>
<dbReference type="EMBL" id="JAUSUD010000001">
    <property type="protein sequence ID" value="MDQ0228840.1"/>
    <property type="molecule type" value="Genomic_DNA"/>
</dbReference>
<evidence type="ECO:0000313" key="2">
    <source>
        <dbReference type="EMBL" id="MDQ0228840.1"/>
    </source>
</evidence>
<dbReference type="Proteomes" id="UP001234495">
    <property type="component" value="Unassembled WGS sequence"/>
</dbReference>
<evidence type="ECO:0000256" key="1">
    <source>
        <dbReference type="SAM" id="Phobius"/>
    </source>
</evidence>
<keyword evidence="1" id="KW-1133">Transmembrane helix</keyword>
<proteinExistence type="predicted"/>
<evidence type="ECO:0000313" key="3">
    <source>
        <dbReference type="Proteomes" id="UP001234495"/>
    </source>
</evidence>
<reference evidence="2 3" key="1">
    <citation type="submission" date="2023-07" db="EMBL/GenBank/DDBJ databases">
        <title>Genomic Encyclopedia of Type Strains, Phase IV (KMG-IV): sequencing the most valuable type-strain genomes for metagenomic binning, comparative biology and taxonomic classification.</title>
        <authorList>
            <person name="Goeker M."/>
        </authorList>
    </citation>
    <scope>NUCLEOTIDE SEQUENCE [LARGE SCALE GENOMIC DNA]</scope>
    <source>
        <strain evidence="2 3">DSM 29005</strain>
    </source>
</reference>
<comment type="caution">
    <text evidence="2">The sequence shown here is derived from an EMBL/GenBank/DDBJ whole genome shotgun (WGS) entry which is preliminary data.</text>
</comment>
<dbReference type="InterPro" id="IPR007404">
    <property type="entry name" value="YdjM-like"/>
</dbReference>
<feature type="transmembrane region" description="Helical" evidence="1">
    <location>
        <begin position="128"/>
        <end position="152"/>
    </location>
</feature>
<keyword evidence="1" id="KW-0472">Membrane</keyword>
<keyword evidence="3" id="KW-1185">Reference proteome</keyword>
<feature type="transmembrane region" description="Helical" evidence="1">
    <location>
        <begin position="96"/>
        <end position="116"/>
    </location>
</feature>
<dbReference type="PANTHER" id="PTHR40031:SF1">
    <property type="entry name" value="MEMBRANE-BOUND METAL-DEPENDENT HYDROLASE"/>
    <property type="match status" value="1"/>
</dbReference>
<feature type="transmembrane region" description="Helical" evidence="1">
    <location>
        <begin position="164"/>
        <end position="182"/>
    </location>
</feature>
<name>A0ABT9Z9Z0_9BACI</name>
<dbReference type="PANTHER" id="PTHR40031">
    <property type="entry name" value="HYPOTHETICAL MEMBRANE SPANNING PROTEIN"/>
    <property type="match status" value="1"/>
</dbReference>